<dbReference type="InterPro" id="IPR035089">
    <property type="entry name" value="Phage_sheath_subtilisin"/>
</dbReference>
<evidence type="ECO:0000256" key="1">
    <source>
        <dbReference type="ARBA" id="ARBA00008005"/>
    </source>
</evidence>
<dbReference type="Pfam" id="PF17482">
    <property type="entry name" value="Phage_sheath_1C"/>
    <property type="match status" value="1"/>
</dbReference>
<comment type="caution">
    <text evidence="5">The sequence shown here is derived from an EMBL/GenBank/DDBJ whole genome shotgun (WGS) entry which is preliminary data.</text>
</comment>
<name>A0ABS9USE7_9BACT</name>
<keyword evidence="6" id="KW-1185">Reference proteome</keyword>
<evidence type="ECO:0000313" key="5">
    <source>
        <dbReference type="EMBL" id="MCH7399188.1"/>
    </source>
</evidence>
<dbReference type="InterPro" id="IPR020287">
    <property type="entry name" value="Tail_sheath_C"/>
</dbReference>
<dbReference type="Pfam" id="PF04984">
    <property type="entry name" value="Phage_sheath_1"/>
    <property type="match status" value="1"/>
</dbReference>
<evidence type="ECO:0000313" key="6">
    <source>
        <dbReference type="Proteomes" id="UP001165488"/>
    </source>
</evidence>
<feature type="domain" description="Tail sheath protein C-terminal" evidence="4">
    <location>
        <begin position="551"/>
        <end position="655"/>
    </location>
</feature>
<feature type="coiled-coil region" evidence="2">
    <location>
        <begin position="253"/>
        <end position="280"/>
    </location>
</feature>
<proteinExistence type="inferred from homology"/>
<dbReference type="Gene3D" id="3.40.50.11780">
    <property type="match status" value="2"/>
</dbReference>
<protein>
    <submittedName>
        <fullName evidence="5">Phage tail sheath subtilisin-like domain-containing protein</fullName>
    </submittedName>
</protein>
<organism evidence="5 6">
    <name type="scientific">Belliella calami</name>
    <dbReference type="NCBI Taxonomy" id="2923436"/>
    <lineage>
        <taxon>Bacteria</taxon>
        <taxon>Pseudomonadati</taxon>
        <taxon>Bacteroidota</taxon>
        <taxon>Cytophagia</taxon>
        <taxon>Cytophagales</taxon>
        <taxon>Cyclobacteriaceae</taxon>
        <taxon>Belliella</taxon>
    </lineage>
</organism>
<evidence type="ECO:0000256" key="2">
    <source>
        <dbReference type="SAM" id="Coils"/>
    </source>
</evidence>
<evidence type="ECO:0000259" key="4">
    <source>
        <dbReference type="Pfam" id="PF17482"/>
    </source>
</evidence>
<sequence length="662" mass="72323">MASTYKTPGVYVREISKFPPSVAQVETAIPAFIGYTEKAKKVNNDDLLNKPTRITSVLDYVTYFGGAPEVNVNSIDLNATNEVATVDIEDNYYMYEALRLFYANGGGPCYIVSVGKYGDAIVNGDGVNSPGLLRGLAAIKKQDEPTILLSPDAAMMDQGDMNALHTAMLRQCNDLQDRVCIFDLKENSGDDYPVIVENFRNGIGMNFLKYGAAYTPWVKAKLPREISYRNIKGSITSGGSLVSLEGLIQDTNAKQIANNLDNLIDDLDEIENSISVIKTANFSSLDARHERLGATLRATPSRANLQNLLNFYLQVIDMIRDTIEVGDLENITIRNNSGQGNLFDYLVSELEESEDSGSIHHIVSEIRKMIFDSTPADATLAQTVVVSSASGLDLSADDTSSVSYFGIGDTDAERIMPHVNSTIGFWPVLRSSVDLITSTAKNMISTTEGSAVNAIPALKNIFVAVSKEYLTLPPSAAIAGVYATVDSERGVWKAPANVSLNSVADVTTLIDRQIQDGLNVDTVAGKSINAIRPFTGKGIMVWGARTLAGNDNEWRYVPVRRFFNMAEESIKKATEQFVFEPNDANTWVKVRAMIENFLTLQWRAGALAGATPDDAFYVKIGLGQTMTSMDVLNGYMIVEIGMAVVRPAEFIVLNFSHKMQES</sequence>
<dbReference type="PANTHER" id="PTHR35861">
    <property type="match status" value="1"/>
</dbReference>
<dbReference type="InterPro" id="IPR052042">
    <property type="entry name" value="Tail_sheath_structural"/>
</dbReference>
<dbReference type="RefSeq" id="WP_241275691.1">
    <property type="nucleotide sequence ID" value="NZ_JAKZGS010000013.1"/>
</dbReference>
<feature type="domain" description="Tail sheath protein subtilisin-like" evidence="3">
    <location>
        <begin position="457"/>
        <end position="547"/>
    </location>
</feature>
<comment type="similarity">
    <text evidence="1">Belongs to the myoviridae tail sheath protein family.</text>
</comment>
<keyword evidence="2" id="KW-0175">Coiled coil</keyword>
<evidence type="ECO:0000259" key="3">
    <source>
        <dbReference type="Pfam" id="PF04984"/>
    </source>
</evidence>
<reference evidence="5" key="1">
    <citation type="submission" date="2022-03" db="EMBL/GenBank/DDBJ databases">
        <title>De novo assembled genomes of Belliella spp. (Cyclobacteriaceae) strains.</title>
        <authorList>
            <person name="Szabo A."/>
            <person name="Korponai K."/>
            <person name="Felfoldi T."/>
        </authorList>
    </citation>
    <scope>NUCLEOTIDE SEQUENCE</scope>
    <source>
        <strain evidence="5">DSM 107340</strain>
    </source>
</reference>
<dbReference type="PANTHER" id="PTHR35861:SF1">
    <property type="entry name" value="PHAGE TAIL SHEATH PROTEIN"/>
    <property type="match status" value="1"/>
</dbReference>
<accession>A0ABS9USE7</accession>
<dbReference type="EMBL" id="JAKZGS010000013">
    <property type="protein sequence ID" value="MCH7399188.1"/>
    <property type="molecule type" value="Genomic_DNA"/>
</dbReference>
<gene>
    <name evidence="5" type="ORF">MM236_14380</name>
</gene>
<dbReference type="Proteomes" id="UP001165488">
    <property type="component" value="Unassembled WGS sequence"/>
</dbReference>